<dbReference type="Pfam" id="PF07686">
    <property type="entry name" value="V-set"/>
    <property type="match status" value="1"/>
</dbReference>
<dbReference type="Proteomes" id="UP001469553">
    <property type="component" value="Unassembled WGS sequence"/>
</dbReference>
<organism evidence="14 15">
    <name type="scientific">Ameca splendens</name>
    <dbReference type="NCBI Taxonomy" id="208324"/>
    <lineage>
        <taxon>Eukaryota</taxon>
        <taxon>Metazoa</taxon>
        <taxon>Chordata</taxon>
        <taxon>Craniata</taxon>
        <taxon>Vertebrata</taxon>
        <taxon>Euteleostomi</taxon>
        <taxon>Actinopterygii</taxon>
        <taxon>Neopterygii</taxon>
        <taxon>Teleostei</taxon>
        <taxon>Neoteleostei</taxon>
        <taxon>Acanthomorphata</taxon>
        <taxon>Ovalentaria</taxon>
        <taxon>Atherinomorphae</taxon>
        <taxon>Cyprinodontiformes</taxon>
        <taxon>Goodeidae</taxon>
        <taxon>Ameca</taxon>
    </lineage>
</organism>
<keyword evidence="8" id="KW-0675">Receptor</keyword>
<reference evidence="14 15" key="1">
    <citation type="submission" date="2021-06" db="EMBL/GenBank/DDBJ databases">
        <authorList>
            <person name="Palmer J.M."/>
        </authorList>
    </citation>
    <scope>NUCLEOTIDE SEQUENCE [LARGE SCALE GENOMIC DNA]</scope>
    <source>
        <strain evidence="14 15">AS_MEX2019</strain>
        <tissue evidence="14">Muscle</tissue>
    </source>
</reference>
<dbReference type="InterPro" id="IPR051713">
    <property type="entry name" value="T-cell_Activation_Regulation"/>
</dbReference>
<evidence type="ECO:0000256" key="6">
    <source>
        <dbReference type="ARBA" id="ARBA00023136"/>
    </source>
</evidence>
<dbReference type="PROSITE" id="PS50835">
    <property type="entry name" value="IG_LIKE"/>
    <property type="match status" value="1"/>
</dbReference>
<keyword evidence="3 12" id="KW-0812">Transmembrane</keyword>
<keyword evidence="9" id="KW-0325">Glycoprotein</keyword>
<evidence type="ECO:0000256" key="1">
    <source>
        <dbReference type="ARBA" id="ARBA00004251"/>
    </source>
</evidence>
<gene>
    <name evidence="14" type="ORF">AMECASPLE_018013</name>
</gene>
<evidence type="ECO:0000256" key="7">
    <source>
        <dbReference type="ARBA" id="ARBA00023157"/>
    </source>
</evidence>
<feature type="transmembrane region" description="Helical" evidence="12">
    <location>
        <begin position="196"/>
        <end position="219"/>
    </location>
</feature>
<evidence type="ECO:0000259" key="13">
    <source>
        <dbReference type="PROSITE" id="PS50835"/>
    </source>
</evidence>
<dbReference type="InterPro" id="IPR013106">
    <property type="entry name" value="Ig_V-set"/>
</dbReference>
<evidence type="ECO:0000256" key="10">
    <source>
        <dbReference type="ARBA" id="ARBA00023319"/>
    </source>
</evidence>
<evidence type="ECO:0000256" key="3">
    <source>
        <dbReference type="ARBA" id="ARBA00022692"/>
    </source>
</evidence>
<feature type="region of interest" description="Disordered" evidence="11">
    <location>
        <begin position="169"/>
        <end position="189"/>
    </location>
</feature>
<dbReference type="SMART" id="SM00409">
    <property type="entry name" value="IG"/>
    <property type="match status" value="1"/>
</dbReference>
<name>A0ABV0ZMG4_9TELE</name>
<keyword evidence="4" id="KW-0732">Signal</keyword>
<accession>A0ABV0ZMG4</accession>
<keyword evidence="5 12" id="KW-1133">Transmembrane helix</keyword>
<keyword evidence="7" id="KW-1015">Disulfide bond</keyword>
<evidence type="ECO:0000256" key="2">
    <source>
        <dbReference type="ARBA" id="ARBA00022475"/>
    </source>
</evidence>
<dbReference type="InterPro" id="IPR036179">
    <property type="entry name" value="Ig-like_dom_sf"/>
</dbReference>
<evidence type="ECO:0000256" key="12">
    <source>
        <dbReference type="SAM" id="Phobius"/>
    </source>
</evidence>
<proteinExistence type="predicted"/>
<protein>
    <recommendedName>
        <fullName evidence="13">Ig-like domain-containing protein</fullName>
    </recommendedName>
</protein>
<sequence length="242" mass="26538">MSRSIMMLHLLYCAIKWTINRVYSTLGGSTFLGSAAALETEPSVVAALISRHAAERARLEVTGKLGQNVSLGCRGPTDADVKVFTWTKDGHDPDYVFFYRNNRSYASHQHQSFRGRVGLTHSSSLKDGDFSVVLQNLSRMDAGTYECRIVTRNPGGEDGLFQNSINLTVSGNEEEQPKERGEEAGEGKRMTDGTDVFLFAGVGFCLIVVLLIIGCWVLIKSAGFRSGSFSEKRSPEAQQAMV</sequence>
<evidence type="ECO:0000256" key="8">
    <source>
        <dbReference type="ARBA" id="ARBA00023170"/>
    </source>
</evidence>
<evidence type="ECO:0000256" key="5">
    <source>
        <dbReference type="ARBA" id="ARBA00022989"/>
    </source>
</evidence>
<dbReference type="InterPro" id="IPR007110">
    <property type="entry name" value="Ig-like_dom"/>
</dbReference>
<evidence type="ECO:0000256" key="11">
    <source>
        <dbReference type="SAM" id="MobiDB-lite"/>
    </source>
</evidence>
<dbReference type="SUPFAM" id="SSF48726">
    <property type="entry name" value="Immunoglobulin"/>
    <property type="match status" value="1"/>
</dbReference>
<feature type="compositionally biased region" description="Basic and acidic residues" evidence="11">
    <location>
        <begin position="175"/>
        <end position="189"/>
    </location>
</feature>
<comment type="caution">
    <text evidence="14">The sequence shown here is derived from an EMBL/GenBank/DDBJ whole genome shotgun (WGS) entry which is preliminary data.</text>
</comment>
<keyword evidence="2" id="KW-1003">Cell membrane</keyword>
<evidence type="ECO:0000313" key="14">
    <source>
        <dbReference type="EMBL" id="MEQ2307418.1"/>
    </source>
</evidence>
<dbReference type="PANTHER" id="PTHR25466">
    <property type="entry name" value="T-LYMPHOCYTE ACTIVATION ANTIGEN"/>
    <property type="match status" value="1"/>
</dbReference>
<keyword evidence="6 12" id="KW-0472">Membrane</keyword>
<feature type="domain" description="Ig-like" evidence="13">
    <location>
        <begin position="42"/>
        <end position="168"/>
    </location>
</feature>
<dbReference type="Gene3D" id="2.60.40.10">
    <property type="entry name" value="Immunoglobulins"/>
    <property type="match status" value="1"/>
</dbReference>
<evidence type="ECO:0000256" key="9">
    <source>
        <dbReference type="ARBA" id="ARBA00023180"/>
    </source>
</evidence>
<dbReference type="InterPro" id="IPR013783">
    <property type="entry name" value="Ig-like_fold"/>
</dbReference>
<dbReference type="InterPro" id="IPR003599">
    <property type="entry name" value="Ig_sub"/>
</dbReference>
<evidence type="ECO:0000313" key="15">
    <source>
        <dbReference type="Proteomes" id="UP001469553"/>
    </source>
</evidence>
<dbReference type="EMBL" id="JAHRIP010067211">
    <property type="protein sequence ID" value="MEQ2307418.1"/>
    <property type="molecule type" value="Genomic_DNA"/>
</dbReference>
<dbReference type="PANTHER" id="PTHR25466:SF14">
    <property type="entry name" value="BUTYROPHILIN SUBFAMILY 2 MEMBER A2-LIKE-RELATED"/>
    <property type="match status" value="1"/>
</dbReference>
<comment type="subcellular location">
    <subcellularLocation>
        <location evidence="1">Cell membrane</location>
        <topology evidence="1">Single-pass type I membrane protein</topology>
    </subcellularLocation>
</comment>
<keyword evidence="15" id="KW-1185">Reference proteome</keyword>
<evidence type="ECO:0000256" key="4">
    <source>
        <dbReference type="ARBA" id="ARBA00022729"/>
    </source>
</evidence>
<keyword evidence="10" id="KW-0393">Immunoglobulin domain</keyword>